<name>A0ABP0J2H7_9DINO</name>
<evidence type="ECO:0000256" key="1">
    <source>
        <dbReference type="SAM" id="MobiDB-lite"/>
    </source>
</evidence>
<reference evidence="3 4" key="1">
    <citation type="submission" date="2024-02" db="EMBL/GenBank/DDBJ databases">
        <authorList>
            <person name="Chen Y."/>
            <person name="Shah S."/>
            <person name="Dougan E. K."/>
            <person name="Thang M."/>
            <person name="Chan C."/>
        </authorList>
    </citation>
    <scope>NUCLEOTIDE SEQUENCE [LARGE SCALE GENOMIC DNA]</scope>
</reference>
<keyword evidence="2" id="KW-0812">Transmembrane</keyword>
<dbReference type="EMBL" id="CAXAMM010005780">
    <property type="protein sequence ID" value="CAK9008579.1"/>
    <property type="molecule type" value="Genomic_DNA"/>
</dbReference>
<keyword evidence="2" id="KW-0472">Membrane</keyword>
<gene>
    <name evidence="3" type="ORF">SCF082_LOCUS9926</name>
</gene>
<proteinExistence type="predicted"/>
<feature type="transmembrane region" description="Helical" evidence="2">
    <location>
        <begin position="29"/>
        <end position="48"/>
    </location>
</feature>
<evidence type="ECO:0000313" key="3">
    <source>
        <dbReference type="EMBL" id="CAK9008579.1"/>
    </source>
</evidence>
<keyword evidence="2" id="KW-1133">Transmembrane helix</keyword>
<comment type="caution">
    <text evidence="3">The sequence shown here is derived from an EMBL/GenBank/DDBJ whole genome shotgun (WGS) entry which is preliminary data.</text>
</comment>
<feature type="region of interest" description="Disordered" evidence="1">
    <location>
        <begin position="1"/>
        <end position="22"/>
    </location>
</feature>
<sequence length="66" mass="7261">MWGSAKWPPNEKGPNPPDNSTESLAGMRFGAMLVTFVICFAVGFTVAMRTAARDYRSSKLPLHFQA</sequence>
<accession>A0ABP0J2H7</accession>
<keyword evidence="4" id="KW-1185">Reference proteome</keyword>
<dbReference type="Proteomes" id="UP001642464">
    <property type="component" value="Unassembled WGS sequence"/>
</dbReference>
<evidence type="ECO:0000256" key="2">
    <source>
        <dbReference type="SAM" id="Phobius"/>
    </source>
</evidence>
<protein>
    <submittedName>
        <fullName evidence="3">Uncharacterized protein</fullName>
    </submittedName>
</protein>
<evidence type="ECO:0000313" key="4">
    <source>
        <dbReference type="Proteomes" id="UP001642464"/>
    </source>
</evidence>
<organism evidence="3 4">
    <name type="scientific">Durusdinium trenchii</name>
    <dbReference type="NCBI Taxonomy" id="1381693"/>
    <lineage>
        <taxon>Eukaryota</taxon>
        <taxon>Sar</taxon>
        <taxon>Alveolata</taxon>
        <taxon>Dinophyceae</taxon>
        <taxon>Suessiales</taxon>
        <taxon>Symbiodiniaceae</taxon>
        <taxon>Durusdinium</taxon>
    </lineage>
</organism>